<feature type="domain" description="TonB-dependent receptor plug" evidence="12">
    <location>
        <begin position="126"/>
        <end position="229"/>
    </location>
</feature>
<keyword evidence="2 8" id="KW-0813">Transport</keyword>
<dbReference type="PROSITE" id="PS52016">
    <property type="entry name" value="TONB_DEPENDENT_REC_3"/>
    <property type="match status" value="1"/>
</dbReference>
<dbReference type="Pfam" id="PF07715">
    <property type="entry name" value="Plug"/>
    <property type="match status" value="1"/>
</dbReference>
<dbReference type="InterPro" id="IPR000531">
    <property type="entry name" value="Beta-barrel_TonB"/>
</dbReference>
<feature type="chain" id="PRO_5038417208" evidence="10">
    <location>
        <begin position="20"/>
        <end position="896"/>
    </location>
</feature>
<dbReference type="InterPro" id="IPR039426">
    <property type="entry name" value="TonB-dep_rcpt-like"/>
</dbReference>
<reference evidence="13" key="2">
    <citation type="journal article" date="2021" name="PeerJ">
        <title>Extensive microbial diversity within the chicken gut microbiome revealed by metagenomics and culture.</title>
        <authorList>
            <person name="Gilroy R."/>
            <person name="Ravi A."/>
            <person name="Getino M."/>
            <person name="Pursley I."/>
            <person name="Horton D.L."/>
            <person name="Alikhan N.F."/>
            <person name="Baker D."/>
            <person name="Gharbi K."/>
            <person name="Hall N."/>
            <person name="Watson M."/>
            <person name="Adriaenssens E.M."/>
            <person name="Foster-Nyarko E."/>
            <person name="Jarju S."/>
            <person name="Secka A."/>
            <person name="Antonio M."/>
            <person name="Oren A."/>
            <person name="Chaudhuri R.R."/>
            <person name="La Ragione R."/>
            <person name="Hildebrand F."/>
            <person name="Pallen M.J."/>
        </authorList>
    </citation>
    <scope>NUCLEOTIDE SEQUENCE</scope>
    <source>
        <strain evidence="13">6919</strain>
    </source>
</reference>
<dbReference type="Proteomes" id="UP000823598">
    <property type="component" value="Unassembled WGS sequence"/>
</dbReference>
<dbReference type="InterPro" id="IPR036942">
    <property type="entry name" value="Beta-barrel_TonB_sf"/>
</dbReference>
<dbReference type="InterPro" id="IPR008969">
    <property type="entry name" value="CarboxyPept-like_regulatory"/>
</dbReference>
<evidence type="ECO:0000256" key="7">
    <source>
        <dbReference type="ARBA" id="ARBA00023237"/>
    </source>
</evidence>
<name>A0A9D9NKT8_9BACT</name>
<comment type="caution">
    <text evidence="13">The sequence shown here is derived from an EMBL/GenBank/DDBJ whole genome shotgun (WGS) entry which is preliminary data.</text>
</comment>
<dbReference type="GO" id="GO:0009279">
    <property type="term" value="C:cell outer membrane"/>
    <property type="evidence" value="ECO:0007669"/>
    <property type="project" value="UniProtKB-SubCell"/>
</dbReference>
<evidence type="ECO:0000256" key="3">
    <source>
        <dbReference type="ARBA" id="ARBA00022452"/>
    </source>
</evidence>
<dbReference type="InterPro" id="IPR037066">
    <property type="entry name" value="Plug_dom_sf"/>
</dbReference>
<dbReference type="SUPFAM" id="SSF49464">
    <property type="entry name" value="Carboxypeptidase regulatory domain-like"/>
    <property type="match status" value="1"/>
</dbReference>
<dbReference type="Pfam" id="PF00593">
    <property type="entry name" value="TonB_dep_Rec_b-barrel"/>
    <property type="match status" value="1"/>
</dbReference>
<sequence length="896" mass="101784">MQKIIFGLLLLLSPYCAHALTIKGKVTDKNTGEELIGAYVSVKENTKLVSVTGLDGSYSLQAGNTDPYTLVCTYMGYKTTEVTVGQEDATVNVELEPAAEMLTEIEVIGSHHGRTEAAARDIEKRSANVVNVMSARAIELSPDQTVANVIQRMSGVTIERNSIGEGQYAILRGMDKRYNYTLVNGVKIPSPDNKNRFVPLDIFPSEMLDRLEVHKSLTADLEGDGIGGAVNIVMKDAPTERQFTFNVQTGYNTLFFNHDFTSFAYSDINRKSPNEIHGESHAVSMEDFTLSNLRTKNKTSLPDISIGASYGDRFFDNKLGLMLVGSFQNNYYGKRSQLHYQPGSNYTGVTERFYSEQQMRIGAHTKLDYYPNRDNKLMLYAGYMDMRAAQTRDAVNPQWETMRLRWNRQYIFNSTLKGEHGFLYDNALKLKWTASASKAFNQTPDNAEIQLTTASNGLQTAARSGTTRRWEHNDDRDFAGYADFSYRLDLGGANRKIDFMAGGMYRDKQRTSLYHEYFFGVPDDNRSQVRGRDWNTFDEIEWDVNRFGNLTDPLNYDAYERIAAGYASAKYTGGIMELTAGIRLEHTSQGYYLLHATEGARNEGGQNYLDALPSAHLKIEVHDNAKMHVSYYRAINRPSFFEIVPYNIINEDYKERGNPDLKHTVADNVDIRYEFFPGPSEQIMAGVFYKRIKDPIEYGFDTSGQDTYFTPSNYGTANNFGLEIDVMKYFNWFGVKANYTYTHSNITTTKTEIIPNPENPETTITHDREQRRPLAGQAAHVANISLLFKAAKQQFEGQISGSYTGKRLSEVSKYYEDDIWENGNFQLDLSIEKTFKKGISLFAKATNLLDGKTVRYIPRNSRNANFSDEIQHYKGGILERKEWRGRTIMIGFRYKL</sequence>
<feature type="signal peptide" evidence="10">
    <location>
        <begin position="1"/>
        <end position="19"/>
    </location>
</feature>
<dbReference type="Pfam" id="PF13715">
    <property type="entry name" value="CarbopepD_reg_2"/>
    <property type="match status" value="1"/>
</dbReference>
<keyword evidence="6 8" id="KW-0472">Membrane</keyword>
<evidence type="ECO:0000256" key="2">
    <source>
        <dbReference type="ARBA" id="ARBA00022448"/>
    </source>
</evidence>
<keyword evidence="4 8" id="KW-0812">Transmembrane</keyword>
<dbReference type="PANTHER" id="PTHR40980:SF4">
    <property type="entry name" value="TONB-DEPENDENT RECEPTOR-LIKE BETA-BARREL DOMAIN-CONTAINING PROTEIN"/>
    <property type="match status" value="1"/>
</dbReference>
<comment type="subcellular location">
    <subcellularLocation>
        <location evidence="1 8">Cell outer membrane</location>
        <topology evidence="1 8">Multi-pass membrane protein</topology>
    </subcellularLocation>
</comment>
<keyword evidence="7 8" id="KW-0998">Cell outer membrane</keyword>
<evidence type="ECO:0000256" key="5">
    <source>
        <dbReference type="ARBA" id="ARBA00023077"/>
    </source>
</evidence>
<evidence type="ECO:0000313" key="14">
    <source>
        <dbReference type="Proteomes" id="UP000823598"/>
    </source>
</evidence>
<dbReference type="SUPFAM" id="SSF56935">
    <property type="entry name" value="Porins"/>
    <property type="match status" value="1"/>
</dbReference>
<dbReference type="InterPro" id="IPR012910">
    <property type="entry name" value="Plug_dom"/>
</dbReference>
<evidence type="ECO:0000256" key="10">
    <source>
        <dbReference type="SAM" id="SignalP"/>
    </source>
</evidence>
<keyword evidence="10" id="KW-0732">Signal</keyword>
<proteinExistence type="inferred from homology"/>
<evidence type="ECO:0000256" key="4">
    <source>
        <dbReference type="ARBA" id="ARBA00022692"/>
    </source>
</evidence>
<evidence type="ECO:0000313" key="13">
    <source>
        <dbReference type="EMBL" id="MBO8477166.1"/>
    </source>
</evidence>
<evidence type="ECO:0000259" key="11">
    <source>
        <dbReference type="Pfam" id="PF00593"/>
    </source>
</evidence>
<evidence type="ECO:0000256" key="6">
    <source>
        <dbReference type="ARBA" id="ARBA00023136"/>
    </source>
</evidence>
<dbReference type="AlphaFoldDB" id="A0A9D9NKT8"/>
<dbReference type="PANTHER" id="PTHR40980">
    <property type="entry name" value="PLUG DOMAIN-CONTAINING PROTEIN"/>
    <property type="match status" value="1"/>
</dbReference>
<dbReference type="Gene3D" id="2.60.40.1120">
    <property type="entry name" value="Carboxypeptidase-like, regulatory domain"/>
    <property type="match status" value="1"/>
</dbReference>
<keyword evidence="3 8" id="KW-1134">Transmembrane beta strand</keyword>
<feature type="domain" description="TonB-dependent receptor-like beta-barrel" evidence="11">
    <location>
        <begin position="384"/>
        <end position="848"/>
    </location>
</feature>
<keyword evidence="5 9" id="KW-0798">TonB box</keyword>
<accession>A0A9D9NKT8</accession>
<evidence type="ECO:0000259" key="12">
    <source>
        <dbReference type="Pfam" id="PF07715"/>
    </source>
</evidence>
<dbReference type="Gene3D" id="2.170.130.10">
    <property type="entry name" value="TonB-dependent receptor, plug domain"/>
    <property type="match status" value="1"/>
</dbReference>
<dbReference type="Gene3D" id="2.40.170.20">
    <property type="entry name" value="TonB-dependent receptor, beta-barrel domain"/>
    <property type="match status" value="1"/>
</dbReference>
<evidence type="ECO:0000256" key="1">
    <source>
        <dbReference type="ARBA" id="ARBA00004571"/>
    </source>
</evidence>
<dbReference type="EMBL" id="JADIMC010000111">
    <property type="protein sequence ID" value="MBO8477166.1"/>
    <property type="molecule type" value="Genomic_DNA"/>
</dbReference>
<organism evidence="13 14">
    <name type="scientific">Candidatus Limisoma faecipullorum</name>
    <dbReference type="NCBI Taxonomy" id="2840854"/>
    <lineage>
        <taxon>Bacteria</taxon>
        <taxon>Pseudomonadati</taxon>
        <taxon>Bacteroidota</taxon>
        <taxon>Bacteroidia</taxon>
        <taxon>Bacteroidales</taxon>
        <taxon>Candidatus Limisoma</taxon>
    </lineage>
</organism>
<evidence type="ECO:0000256" key="8">
    <source>
        <dbReference type="PROSITE-ProRule" id="PRU01360"/>
    </source>
</evidence>
<evidence type="ECO:0000256" key="9">
    <source>
        <dbReference type="RuleBase" id="RU003357"/>
    </source>
</evidence>
<gene>
    <name evidence="13" type="ORF">IAB88_09265</name>
</gene>
<reference evidence="13" key="1">
    <citation type="submission" date="2020-10" db="EMBL/GenBank/DDBJ databases">
        <authorList>
            <person name="Gilroy R."/>
        </authorList>
    </citation>
    <scope>NUCLEOTIDE SEQUENCE</scope>
    <source>
        <strain evidence="13">6919</strain>
    </source>
</reference>
<protein>
    <submittedName>
        <fullName evidence="13">Outer membrane beta-barrel protein</fullName>
    </submittedName>
</protein>
<comment type="similarity">
    <text evidence="8 9">Belongs to the TonB-dependent receptor family.</text>
</comment>